<evidence type="ECO:0000259" key="3">
    <source>
        <dbReference type="Pfam" id="PF24506"/>
    </source>
</evidence>
<reference evidence="8" key="1">
    <citation type="submission" date="2012-07" db="EMBL/GenBank/DDBJ databases">
        <title>Genome of the Chinese tree shrew, a rising model animal genetically related to primates.</title>
        <authorList>
            <person name="Zhang G."/>
            <person name="Fan Y."/>
            <person name="Yao Y."/>
            <person name="Huang Z."/>
        </authorList>
    </citation>
    <scope>NUCLEOTIDE SEQUENCE [LARGE SCALE GENOMIC DNA]</scope>
</reference>
<dbReference type="Pfam" id="PF24516">
    <property type="entry name" value="ARM_KNTC1_2nd"/>
    <property type="match status" value="2"/>
</dbReference>
<dbReference type="eggNOG" id="KOG4256">
    <property type="taxonomic scope" value="Eukaryota"/>
</dbReference>
<dbReference type="Pfam" id="PF24506">
    <property type="entry name" value="KNTC1_N"/>
    <property type="match status" value="1"/>
</dbReference>
<feature type="compositionally biased region" description="Low complexity" evidence="1">
    <location>
        <begin position="755"/>
        <end position="769"/>
    </location>
</feature>
<dbReference type="PANTHER" id="PTHR15688:SF1">
    <property type="entry name" value="KINETOCHORE-ASSOCIATED PROTEIN 1"/>
    <property type="match status" value="1"/>
</dbReference>
<dbReference type="GO" id="GO:1990423">
    <property type="term" value="C:RZZ complex"/>
    <property type="evidence" value="ECO:0007669"/>
    <property type="project" value="TreeGrafter"/>
</dbReference>
<dbReference type="InterPro" id="IPR052802">
    <property type="entry name" value="KNTC1"/>
</dbReference>
<dbReference type="InterPro" id="IPR019527">
    <property type="entry name" value="RZZ-complex_KNTC1/ROD_C"/>
</dbReference>
<feature type="domain" description="KNTC1 N-terminal" evidence="3">
    <location>
        <begin position="82"/>
        <end position="168"/>
    </location>
</feature>
<dbReference type="GO" id="GO:1903394">
    <property type="term" value="P:protein localization to kinetochore involved in kinetochore assembly"/>
    <property type="evidence" value="ECO:0007669"/>
    <property type="project" value="TreeGrafter"/>
</dbReference>
<dbReference type="InParanoid" id="L9KSQ3"/>
<dbReference type="PANTHER" id="PTHR15688">
    <property type="entry name" value="KINETOCHORE-ASSOCIATED PROTEIN 1"/>
    <property type="match status" value="1"/>
</dbReference>
<protein>
    <submittedName>
        <fullName evidence="7">Kinetochore-associated protein 1</fullName>
    </submittedName>
</protein>
<evidence type="ECO:0000313" key="7">
    <source>
        <dbReference type="EMBL" id="ELW65499.1"/>
    </source>
</evidence>
<dbReference type="GO" id="GO:0007094">
    <property type="term" value="P:mitotic spindle assembly checkpoint signaling"/>
    <property type="evidence" value="ECO:0007669"/>
    <property type="project" value="TreeGrafter"/>
</dbReference>
<dbReference type="Pfam" id="PF24515">
    <property type="entry name" value="ARM_KNTC1_3rd"/>
    <property type="match status" value="1"/>
</dbReference>
<keyword evidence="8" id="KW-1185">Reference proteome</keyword>
<gene>
    <name evidence="7" type="ORF">TREES_T100008973</name>
</gene>
<organism evidence="7 8">
    <name type="scientific">Tupaia chinensis</name>
    <name type="common">Chinese tree shrew</name>
    <name type="synonym">Tupaia belangeri chinensis</name>
    <dbReference type="NCBI Taxonomy" id="246437"/>
    <lineage>
        <taxon>Eukaryota</taxon>
        <taxon>Metazoa</taxon>
        <taxon>Chordata</taxon>
        <taxon>Craniata</taxon>
        <taxon>Vertebrata</taxon>
        <taxon>Euteleostomi</taxon>
        <taxon>Mammalia</taxon>
        <taxon>Eutheria</taxon>
        <taxon>Euarchontoglires</taxon>
        <taxon>Scandentia</taxon>
        <taxon>Tupaiidae</taxon>
        <taxon>Tupaia</taxon>
    </lineage>
</organism>
<dbReference type="InterPro" id="IPR055404">
    <property type="entry name" value="ARM_KNTC1_2nd"/>
</dbReference>
<feature type="domain" description="KNTC1 third ARM-repeats" evidence="4">
    <location>
        <begin position="1046"/>
        <end position="1255"/>
    </location>
</feature>
<dbReference type="InterPro" id="IPR055405">
    <property type="entry name" value="ARM_KNTC1_3rd"/>
</dbReference>
<feature type="domain" description="KNTC1 first ARM-repeats" evidence="6">
    <location>
        <begin position="181"/>
        <end position="277"/>
    </location>
</feature>
<feature type="domain" description="RZZ complex subunit KNTC1/ROD C-terminal" evidence="2">
    <location>
        <begin position="1602"/>
        <end position="1677"/>
    </location>
</feature>
<evidence type="ECO:0000259" key="6">
    <source>
        <dbReference type="Pfam" id="PF24520"/>
    </source>
</evidence>
<dbReference type="STRING" id="246437.L9KSQ3"/>
<dbReference type="FunCoup" id="L9KSQ3">
    <property type="interactions" value="1364"/>
</dbReference>
<dbReference type="InterPro" id="IPR055402">
    <property type="entry name" value="KNTC1_N"/>
</dbReference>
<feature type="region of interest" description="Disordered" evidence="1">
    <location>
        <begin position="747"/>
        <end position="769"/>
    </location>
</feature>
<reference evidence="8" key="2">
    <citation type="journal article" date="2013" name="Nat. Commun.">
        <title>Genome of the Chinese tree shrew.</title>
        <authorList>
            <person name="Fan Y."/>
            <person name="Huang Z.Y."/>
            <person name="Cao C.C."/>
            <person name="Chen C.S."/>
            <person name="Chen Y.X."/>
            <person name="Fan D.D."/>
            <person name="He J."/>
            <person name="Hou H.L."/>
            <person name="Hu L."/>
            <person name="Hu X.T."/>
            <person name="Jiang X.T."/>
            <person name="Lai R."/>
            <person name="Lang Y.S."/>
            <person name="Liang B."/>
            <person name="Liao S.G."/>
            <person name="Mu D."/>
            <person name="Ma Y.Y."/>
            <person name="Niu Y.Y."/>
            <person name="Sun X.Q."/>
            <person name="Xia J.Q."/>
            <person name="Xiao J."/>
            <person name="Xiong Z.Q."/>
            <person name="Xu L."/>
            <person name="Yang L."/>
            <person name="Zhang Y."/>
            <person name="Zhao W."/>
            <person name="Zhao X.D."/>
            <person name="Zheng Y.T."/>
            <person name="Zhou J.M."/>
            <person name="Zhu Y.B."/>
            <person name="Zhang G.J."/>
            <person name="Wang J."/>
            <person name="Yao Y.G."/>
        </authorList>
    </citation>
    <scope>NUCLEOTIDE SEQUENCE [LARGE SCALE GENOMIC DNA]</scope>
</reference>
<dbReference type="Pfam" id="PF10493">
    <property type="entry name" value="Rod_C"/>
    <property type="match status" value="2"/>
</dbReference>
<evidence type="ECO:0000259" key="2">
    <source>
        <dbReference type="Pfam" id="PF10493"/>
    </source>
</evidence>
<dbReference type="GO" id="GO:0005828">
    <property type="term" value="C:kinetochore microtubule"/>
    <property type="evidence" value="ECO:0007669"/>
    <property type="project" value="TreeGrafter"/>
</dbReference>
<dbReference type="Proteomes" id="UP000011518">
    <property type="component" value="Unassembled WGS sequence"/>
</dbReference>
<dbReference type="GO" id="GO:0000070">
    <property type="term" value="P:mitotic sister chromatid segregation"/>
    <property type="evidence" value="ECO:0007669"/>
    <property type="project" value="TreeGrafter"/>
</dbReference>
<feature type="domain" description="RZZ complex subunit KNTC1/ROD C-terminal" evidence="2">
    <location>
        <begin position="1343"/>
        <end position="1497"/>
    </location>
</feature>
<evidence type="ECO:0000256" key="1">
    <source>
        <dbReference type="SAM" id="MobiDB-lite"/>
    </source>
</evidence>
<dbReference type="GO" id="GO:0005737">
    <property type="term" value="C:cytoplasm"/>
    <property type="evidence" value="ECO:0007669"/>
    <property type="project" value="TreeGrafter"/>
</dbReference>
<feature type="domain" description="KNTC1 second ARM-repeats" evidence="5">
    <location>
        <begin position="623"/>
        <end position="669"/>
    </location>
</feature>
<evidence type="ECO:0000313" key="8">
    <source>
        <dbReference type="Proteomes" id="UP000011518"/>
    </source>
</evidence>
<evidence type="ECO:0000259" key="5">
    <source>
        <dbReference type="Pfam" id="PF24516"/>
    </source>
</evidence>
<dbReference type="Pfam" id="PF24520">
    <property type="entry name" value="ARM_KNTC1_1st"/>
    <property type="match status" value="1"/>
</dbReference>
<proteinExistence type="predicted"/>
<dbReference type="InterPro" id="IPR055403">
    <property type="entry name" value="ARM_KNTC1_1st"/>
</dbReference>
<accession>L9KSQ3</accession>
<dbReference type="EMBL" id="KB320685">
    <property type="protein sequence ID" value="ELW65499.1"/>
    <property type="molecule type" value="Genomic_DNA"/>
</dbReference>
<dbReference type="GO" id="GO:0031267">
    <property type="term" value="F:small GTPase binding"/>
    <property type="evidence" value="ECO:0007669"/>
    <property type="project" value="TreeGrafter"/>
</dbReference>
<evidence type="ECO:0000259" key="4">
    <source>
        <dbReference type="Pfam" id="PF24515"/>
    </source>
</evidence>
<feature type="domain" description="KNTC1 second ARM-repeats" evidence="5">
    <location>
        <begin position="359"/>
        <end position="509"/>
    </location>
</feature>
<sequence>MWSDIELLTSDDTGSGYLSVGSRKEHGTALYQVDLLLKISSEKAFVQKATDENRCTYQNLVIEKDGSNKAIESGDFSAAKKGSGNYTFTKWEADSSRKGMTVKNFVDAEIIKGAKKFQLIDNLLFVLDTDNVLSLWDVYTLTPVWNWPSLHIEEFILTTEADSPSSVTWCVVSKSPFGLSRLLHKHRFAEAESFAIQFGLDVELVYKVKSSDILEKLALSSVDTSEQTEWQTLVDEAKENLRRIQDDEFVVNYCLKAQWVTYETTQEMLSYAKTRANFESKFDVRMLENLLNSISTPVSLQKLCPWFKNDVIPFVRRTVPEGQKDYQNTEEICQLKTLVNHLRELITLHRKYNCKLALSDFEKDLLKRCSSKSTSLFETAWEAKAMAVIGCLSDTDLIFDAVLKIMYAAVVPWSAAVEQLVRQHLEMDHPKVKLLQESYKLMEMKKLLRGYGIREVNLLNKEIMRVIRYILKQDVPSSVEDALKVAQAFMLSDDEIYSLRIVDLIDRDQLIFDAVLKIMYAAVVPWSAAVEQLVRQHLEMDHPKVKLLQESYKLMEMKKLLRGYGIREVNLLNKEIMRVIRYILKQDVPSSVEDALKVAQAFMLSDDEIYSLRIVDLIDRDQRVIRYILKQDVPSSVEDALKVAQAFMLSDDEIYSLRIVDLIDRDQDQAWRISVAKTSVDILKVLCDLQKADVQKKDEYEELLKLFKAVASLQENFEVFLAFEDYSNKSLVADLREQYIKAHEDAQAKHKARSAPEPAAAEAKTPSTESKLHRQALALQVSTQELEAELTLRALKYGNVTTALKKCRDLFTYHCNADTGKLLFLACQKLCQMLANDVPVTAPAGLNLPAEIHNLACQAATLCSPDFLLDALELCKYTLTAVELSRQCQMDDCGILVKASFGTHKDPYEEWSYSDFFSEDGIVLESQMVLPVIYELISSLMPLTESKRHPLDSTSLPYCSISEGDSLLLPVINSITALLQNLQECSQWELALRFVVGSFGTCLQQSVSNFMNVSLSEKLLGETTLIKSRHIVMELKEKASKFIRGTATTLLHKVFNCRLVDLDLALGYCTLLPQKDVFENLWKLIDKAWQNYDKILAISLVGSQLASLYQEVEMGLKFRELSTDALWGIRLGKLGISFQPVFRQHFLTKKDLIKALVENVDMDTSLILEYCSTFQLDCDAALQLFIETLLQNTSGSQGQGDAGAEPTKQRHPRLLAKAVEMVPLLTSTKDLVVSLSGILHKLDPYDYEMIEVVLKVIERADEKITNININQFSLDTLYVSTAKHVFEKKLKPKLLKSTQAKSSTLMNKEITKLTQTIESYLLSIVNPEWAVAIAISLAQDVPEDHLRMIGKPAHLIVRLYEHPSVNERIQNSSGKDHPDIHAAAKEIADINEINLEKVWGMLMEKWLCPSTKPGENPSELFELQEDEALRRVFYLLLSYPIDYSSRMLFVFATSATSTLGTRQLTYAHRARALQCLLHLADKETVESLFKKPLEEVNVPGVWQALFILPRALTLQSEPQWISQDATLSSENSQYIENDPRTFVISDIAAHDCGLSAQALNGVLCPLSKVRNIPNTSSSIALFPQVPYFSKAWQRVIQLPLLSDDLDMIGVARQYVQLELPAFALACLMLMPHSEKRHQQIKNFLGSCDPQTVLQQLEEHMSAGQLAGFSHQVRNLILNNIINKKEFGVLAKTKYFEVLKLHTINTNNVRELVNYLANDLSVDEASVLITEYSKHRGRPVPPDAAPCEILKVTLLMATQVPRAA</sequence>
<name>L9KSQ3_TUPCH</name>